<comment type="subcellular location">
    <subcellularLocation>
        <location evidence="1 7">Cell membrane</location>
        <topology evidence="1 7">Multi-pass membrane protein</topology>
    </subcellularLocation>
</comment>
<keyword evidence="3" id="KW-1003">Cell membrane</keyword>
<dbReference type="SUPFAM" id="SSF161098">
    <property type="entry name" value="MetI-like"/>
    <property type="match status" value="1"/>
</dbReference>
<evidence type="ECO:0000256" key="6">
    <source>
        <dbReference type="ARBA" id="ARBA00023136"/>
    </source>
</evidence>
<dbReference type="EMBL" id="JACHFM010000008">
    <property type="protein sequence ID" value="MBB5224495.1"/>
    <property type="molecule type" value="Genomic_DNA"/>
</dbReference>
<dbReference type="Proteomes" id="UP000549457">
    <property type="component" value="Unassembled WGS sequence"/>
</dbReference>
<keyword evidence="9" id="KW-0762">Sugar transport</keyword>
<keyword evidence="5 7" id="KW-1133">Transmembrane helix</keyword>
<dbReference type="PROSITE" id="PS50928">
    <property type="entry name" value="ABC_TM1"/>
    <property type="match status" value="1"/>
</dbReference>
<comment type="similarity">
    <text evidence="7">Belongs to the binding-protein-dependent transport system permease family.</text>
</comment>
<evidence type="ECO:0000256" key="1">
    <source>
        <dbReference type="ARBA" id="ARBA00004651"/>
    </source>
</evidence>
<feature type="transmembrane region" description="Helical" evidence="7">
    <location>
        <begin position="152"/>
        <end position="177"/>
    </location>
</feature>
<dbReference type="CDD" id="cd06261">
    <property type="entry name" value="TM_PBP2"/>
    <property type="match status" value="1"/>
</dbReference>
<gene>
    <name evidence="9" type="ORF">HNP73_004466</name>
</gene>
<feature type="transmembrane region" description="Helical" evidence="7">
    <location>
        <begin position="12"/>
        <end position="34"/>
    </location>
</feature>
<evidence type="ECO:0000259" key="8">
    <source>
        <dbReference type="PROSITE" id="PS50928"/>
    </source>
</evidence>
<feature type="transmembrane region" description="Helical" evidence="7">
    <location>
        <begin position="102"/>
        <end position="125"/>
    </location>
</feature>
<comment type="caution">
    <text evidence="9">The sequence shown here is derived from an EMBL/GenBank/DDBJ whole genome shotgun (WGS) entry which is preliminary data.</text>
</comment>
<evidence type="ECO:0000256" key="7">
    <source>
        <dbReference type="RuleBase" id="RU363032"/>
    </source>
</evidence>
<evidence type="ECO:0000256" key="4">
    <source>
        <dbReference type="ARBA" id="ARBA00022692"/>
    </source>
</evidence>
<feature type="transmembrane region" description="Helical" evidence="7">
    <location>
        <begin position="70"/>
        <end position="93"/>
    </location>
</feature>
<evidence type="ECO:0000256" key="3">
    <source>
        <dbReference type="ARBA" id="ARBA00022475"/>
    </source>
</evidence>
<evidence type="ECO:0000313" key="10">
    <source>
        <dbReference type="Proteomes" id="UP000549457"/>
    </source>
</evidence>
<dbReference type="PANTHER" id="PTHR43005">
    <property type="entry name" value="BLR7065 PROTEIN"/>
    <property type="match status" value="1"/>
</dbReference>
<dbReference type="PANTHER" id="PTHR43005:SF1">
    <property type="entry name" value="SPERMIDINE_PUTRESCINE TRANSPORT SYSTEM PERMEASE PROTEIN"/>
    <property type="match status" value="1"/>
</dbReference>
<evidence type="ECO:0000256" key="5">
    <source>
        <dbReference type="ARBA" id="ARBA00022989"/>
    </source>
</evidence>
<proteinExistence type="inferred from homology"/>
<name>A0A840SVH5_9RHOB</name>
<protein>
    <submittedName>
        <fullName evidence="9">Multiple sugar transport system permease protein</fullName>
    </submittedName>
</protein>
<feature type="transmembrane region" description="Helical" evidence="7">
    <location>
        <begin position="261"/>
        <end position="283"/>
    </location>
</feature>
<keyword evidence="10" id="KW-1185">Reference proteome</keyword>
<keyword evidence="6 7" id="KW-0472">Membrane</keyword>
<evidence type="ECO:0000256" key="2">
    <source>
        <dbReference type="ARBA" id="ARBA00022448"/>
    </source>
</evidence>
<dbReference type="InterPro" id="IPR000515">
    <property type="entry name" value="MetI-like"/>
</dbReference>
<dbReference type="AlphaFoldDB" id="A0A840SVH5"/>
<feature type="transmembrane region" description="Helical" evidence="7">
    <location>
        <begin position="229"/>
        <end position="249"/>
    </location>
</feature>
<feature type="domain" description="ABC transmembrane type-1" evidence="8">
    <location>
        <begin position="68"/>
        <end position="279"/>
    </location>
</feature>
<dbReference type="InterPro" id="IPR035906">
    <property type="entry name" value="MetI-like_sf"/>
</dbReference>
<dbReference type="GO" id="GO:0005886">
    <property type="term" value="C:plasma membrane"/>
    <property type="evidence" value="ECO:0007669"/>
    <property type="project" value="UniProtKB-SubCell"/>
</dbReference>
<dbReference type="RefSeq" id="WP_221289031.1">
    <property type="nucleotide sequence ID" value="NZ_JACHFM010000008.1"/>
</dbReference>
<dbReference type="Gene3D" id="1.10.3720.10">
    <property type="entry name" value="MetI-like"/>
    <property type="match status" value="1"/>
</dbReference>
<reference evidence="9 10" key="1">
    <citation type="submission" date="2020-08" db="EMBL/GenBank/DDBJ databases">
        <title>Genomic Encyclopedia of Type Strains, Phase IV (KMG-IV): sequencing the most valuable type-strain genomes for metagenomic binning, comparative biology and taxonomic classification.</title>
        <authorList>
            <person name="Goeker M."/>
        </authorList>
    </citation>
    <scope>NUCLEOTIDE SEQUENCE [LARGE SCALE GENOMIC DNA]</scope>
    <source>
        <strain evidence="9 10">DSM 101730</strain>
    </source>
</reference>
<dbReference type="Pfam" id="PF00528">
    <property type="entry name" value="BPD_transp_1"/>
    <property type="match status" value="1"/>
</dbReference>
<sequence length="289" mass="31917">MMAPKTRENRLLATPLVLYLLLLLGFPSLLNVFYSLSDVTFETLRTPRLSGFGNFAAVLSDPAFWRAVWFSLRFGVLTATVEVALGLFLAVFLSPLLQARPWLLALLTLPIMIAPAMMGLMYRLVLHEFVGPLPYYLFEWFGNSPAFLSPGWVFWTVCVIEILQWTPFALLLFHLAYSSIPADVREAARMDGARGWRTFRRVELPMLMPTLALAAVIRLIDGIRVFDNIYVLVGAGPGGSTTSLPIYIYTSFFRGGSLGPALAASVLFALAAFAGLFLALRAADRRAGA</sequence>
<keyword evidence="2 7" id="KW-0813">Transport</keyword>
<organism evidence="9 10">
    <name type="scientific">Amaricoccus macauensis</name>
    <dbReference type="NCBI Taxonomy" id="57001"/>
    <lineage>
        <taxon>Bacteria</taxon>
        <taxon>Pseudomonadati</taxon>
        <taxon>Pseudomonadota</taxon>
        <taxon>Alphaproteobacteria</taxon>
        <taxon>Rhodobacterales</taxon>
        <taxon>Paracoccaceae</taxon>
        <taxon>Amaricoccus</taxon>
    </lineage>
</organism>
<accession>A0A840SVH5</accession>
<evidence type="ECO:0000313" key="9">
    <source>
        <dbReference type="EMBL" id="MBB5224495.1"/>
    </source>
</evidence>
<dbReference type="GO" id="GO:0055085">
    <property type="term" value="P:transmembrane transport"/>
    <property type="evidence" value="ECO:0007669"/>
    <property type="project" value="InterPro"/>
</dbReference>
<keyword evidence="4 7" id="KW-0812">Transmembrane</keyword>